<dbReference type="Pfam" id="PF00109">
    <property type="entry name" value="ketoacyl-synt"/>
    <property type="match status" value="1"/>
</dbReference>
<accession>A0A2G2ZGU9</accession>
<feature type="region of interest" description="Disordered" evidence="3">
    <location>
        <begin position="132"/>
        <end position="154"/>
    </location>
</feature>
<dbReference type="Proteomes" id="UP000222542">
    <property type="component" value="Unassembled WGS sequence"/>
</dbReference>
<evidence type="ECO:0000256" key="1">
    <source>
        <dbReference type="ARBA" id="ARBA00013191"/>
    </source>
</evidence>
<reference evidence="5 6" key="1">
    <citation type="journal article" date="2014" name="Nat. Genet.">
        <title>Genome sequence of the hot pepper provides insights into the evolution of pungency in Capsicum species.</title>
        <authorList>
            <person name="Kim S."/>
            <person name="Park M."/>
            <person name="Yeom S.I."/>
            <person name="Kim Y.M."/>
            <person name="Lee J.M."/>
            <person name="Lee H.A."/>
            <person name="Seo E."/>
            <person name="Choi J."/>
            <person name="Cheong K."/>
            <person name="Kim K.T."/>
            <person name="Jung K."/>
            <person name="Lee G.W."/>
            <person name="Oh S.K."/>
            <person name="Bae C."/>
            <person name="Kim S.B."/>
            <person name="Lee H.Y."/>
            <person name="Kim S.Y."/>
            <person name="Kim M.S."/>
            <person name="Kang B.C."/>
            <person name="Jo Y.D."/>
            <person name="Yang H.B."/>
            <person name="Jeong H.J."/>
            <person name="Kang W.H."/>
            <person name="Kwon J.K."/>
            <person name="Shin C."/>
            <person name="Lim J.Y."/>
            <person name="Park J.H."/>
            <person name="Huh J.H."/>
            <person name="Kim J.S."/>
            <person name="Kim B.D."/>
            <person name="Cohen O."/>
            <person name="Paran I."/>
            <person name="Suh M.C."/>
            <person name="Lee S.B."/>
            <person name="Kim Y.K."/>
            <person name="Shin Y."/>
            <person name="Noh S.J."/>
            <person name="Park J."/>
            <person name="Seo Y.S."/>
            <person name="Kwon S.Y."/>
            <person name="Kim H.A."/>
            <person name="Park J.M."/>
            <person name="Kim H.J."/>
            <person name="Choi S.B."/>
            <person name="Bosland P.W."/>
            <person name="Reeves G."/>
            <person name="Jo S.H."/>
            <person name="Lee B.W."/>
            <person name="Cho H.T."/>
            <person name="Choi H.S."/>
            <person name="Lee M.S."/>
            <person name="Yu Y."/>
            <person name="Do Choi Y."/>
            <person name="Park B.S."/>
            <person name="van Deynze A."/>
            <person name="Ashrafi H."/>
            <person name="Hill T."/>
            <person name="Kim W.T."/>
            <person name="Pai H.S."/>
            <person name="Ahn H.K."/>
            <person name="Yeam I."/>
            <person name="Giovannoni J.J."/>
            <person name="Rose J.K."/>
            <person name="Sorensen I."/>
            <person name="Lee S.J."/>
            <person name="Kim R.W."/>
            <person name="Choi I.Y."/>
            <person name="Choi B.S."/>
            <person name="Lim J.S."/>
            <person name="Lee Y.H."/>
            <person name="Choi D."/>
        </authorList>
    </citation>
    <scope>NUCLEOTIDE SEQUENCE [LARGE SCALE GENOMIC DNA]</scope>
    <source>
        <strain evidence="6">cv. CM334</strain>
    </source>
</reference>
<dbReference type="InterPro" id="IPR000794">
    <property type="entry name" value="Beta-ketoacyl_synthase"/>
</dbReference>
<protein>
    <recommendedName>
        <fullName evidence="1">beta-ketoacyl-[acyl-carrier-protein] synthase I</fullName>
        <ecNumber evidence="1">2.3.1.41</ecNumber>
    </recommendedName>
</protein>
<dbReference type="EC" id="2.3.1.41" evidence="1"/>
<feature type="domain" description="Beta-ketoacyl synthase-like N-terminal" evidence="4">
    <location>
        <begin position="1"/>
        <end position="46"/>
    </location>
</feature>
<organism evidence="5 6">
    <name type="scientific">Capsicum annuum</name>
    <name type="common">Capsicum pepper</name>
    <dbReference type="NCBI Taxonomy" id="4072"/>
    <lineage>
        <taxon>Eukaryota</taxon>
        <taxon>Viridiplantae</taxon>
        <taxon>Streptophyta</taxon>
        <taxon>Embryophyta</taxon>
        <taxon>Tracheophyta</taxon>
        <taxon>Spermatophyta</taxon>
        <taxon>Magnoliopsida</taxon>
        <taxon>eudicotyledons</taxon>
        <taxon>Gunneridae</taxon>
        <taxon>Pentapetalae</taxon>
        <taxon>asterids</taxon>
        <taxon>lamiids</taxon>
        <taxon>Solanales</taxon>
        <taxon>Solanaceae</taxon>
        <taxon>Solanoideae</taxon>
        <taxon>Capsiceae</taxon>
        <taxon>Capsicum</taxon>
    </lineage>
</organism>
<feature type="compositionally biased region" description="Pro residues" evidence="3">
    <location>
        <begin position="353"/>
        <end position="362"/>
    </location>
</feature>
<sequence>MGPALLAINTGPMGPNYLISLACASSNHSFCSAANHIRSGDADIMVESRMEAVDNGTTITLLIKQPLQAGGEALAGGEAAATAEAASGEASYAGVVAAGGEAAADSDHENLFIEDNDEFKNDVHEEDINLRAKRRKYQRQKRRERKSNDPKEVSVGEVGLDLGFEETEIADKSLKGKVDGDEPVYCSSDEYSVDSDLEDGLGKIDSRKVVYDNSAKQVMWQLGMVFEDVNEFRDVVTKYALQRGVKLEKYINESKKGLRATLIEFLPEVEYRICARHILANWGKNREVFKEGASSKNVQKTPFEAEMKKNLNQLAMLGAKDIVPEDSVGSSILNAGPSDVPSTSRPRGRQRNTPPPPTVDAPPRPRERPIKISDNPDAPPRPRGRPRKTTLVAPAGQATPDANIEYV</sequence>
<comment type="caution">
    <text evidence="5">The sequence shown here is derived from an EMBL/GenBank/DDBJ whole genome shotgun (WGS) entry which is preliminary data.</text>
</comment>
<dbReference type="SUPFAM" id="SSF53901">
    <property type="entry name" value="Thiolase-like"/>
    <property type="match status" value="1"/>
</dbReference>
<keyword evidence="6" id="KW-1185">Reference proteome</keyword>
<keyword evidence="2" id="KW-0808">Transferase</keyword>
<feature type="region of interest" description="Disordered" evidence="3">
    <location>
        <begin position="328"/>
        <end position="407"/>
    </location>
</feature>
<dbReference type="AlphaFoldDB" id="A0A2G2ZGU9"/>
<dbReference type="PANTHER" id="PTHR11712">
    <property type="entry name" value="POLYKETIDE SYNTHASE-RELATED"/>
    <property type="match status" value="1"/>
</dbReference>
<evidence type="ECO:0000313" key="6">
    <source>
        <dbReference type="Proteomes" id="UP000222542"/>
    </source>
</evidence>
<dbReference type="Gene3D" id="3.40.47.10">
    <property type="match status" value="1"/>
</dbReference>
<dbReference type="InterPro" id="IPR016039">
    <property type="entry name" value="Thiolase-like"/>
</dbReference>
<gene>
    <name evidence="5" type="ORF">T459_14244</name>
</gene>
<evidence type="ECO:0000256" key="3">
    <source>
        <dbReference type="SAM" id="MobiDB-lite"/>
    </source>
</evidence>
<dbReference type="STRING" id="4072.A0A2G2ZGU9"/>
<dbReference type="Gramene" id="PHT81229">
    <property type="protein sequence ID" value="PHT81229"/>
    <property type="gene ID" value="T459_14244"/>
</dbReference>
<proteinExistence type="predicted"/>
<dbReference type="GO" id="GO:0003677">
    <property type="term" value="F:DNA binding"/>
    <property type="evidence" value="ECO:0007669"/>
    <property type="project" value="InterPro"/>
</dbReference>
<dbReference type="PROSITE" id="PS00606">
    <property type="entry name" value="KS3_1"/>
    <property type="match status" value="1"/>
</dbReference>
<dbReference type="EMBL" id="AYRZ02000005">
    <property type="protein sequence ID" value="PHT81229.1"/>
    <property type="molecule type" value="Genomic_DNA"/>
</dbReference>
<dbReference type="InterPro" id="IPR014030">
    <property type="entry name" value="Ketoacyl_synth_N"/>
</dbReference>
<dbReference type="InterPro" id="IPR018201">
    <property type="entry name" value="Ketoacyl_synth_AS"/>
</dbReference>
<dbReference type="GO" id="GO:0004315">
    <property type="term" value="F:3-oxoacyl-[acyl-carrier-protein] synthase activity"/>
    <property type="evidence" value="ECO:0007669"/>
    <property type="project" value="UniProtKB-EC"/>
</dbReference>
<dbReference type="InterPro" id="IPR017956">
    <property type="entry name" value="AT_hook_DNA-bd_motif"/>
</dbReference>
<dbReference type="GO" id="GO:0006633">
    <property type="term" value="P:fatty acid biosynthetic process"/>
    <property type="evidence" value="ECO:0007669"/>
    <property type="project" value="InterPro"/>
</dbReference>
<evidence type="ECO:0000256" key="2">
    <source>
        <dbReference type="ARBA" id="ARBA00022679"/>
    </source>
</evidence>
<dbReference type="PRINTS" id="PR00929">
    <property type="entry name" value="ATHOOK"/>
</dbReference>
<feature type="compositionally biased region" description="Basic residues" evidence="3">
    <location>
        <begin position="132"/>
        <end position="145"/>
    </location>
</feature>
<evidence type="ECO:0000259" key="4">
    <source>
        <dbReference type="Pfam" id="PF00109"/>
    </source>
</evidence>
<name>A0A2G2ZGU9_CAPAN</name>
<dbReference type="PANTHER" id="PTHR11712:SF330">
    <property type="entry name" value="BETA-KETOACYL-[ACYL-CARRIER-PROTEIN] SYNTHASE I"/>
    <property type="match status" value="1"/>
</dbReference>
<evidence type="ECO:0000313" key="5">
    <source>
        <dbReference type="EMBL" id="PHT81229.1"/>
    </source>
</evidence>
<reference evidence="5 6" key="2">
    <citation type="journal article" date="2017" name="Genome Biol.">
        <title>New reference genome sequences of hot pepper reveal the massive evolution of plant disease-resistance genes by retroduplication.</title>
        <authorList>
            <person name="Kim S."/>
            <person name="Park J."/>
            <person name="Yeom S.I."/>
            <person name="Kim Y.M."/>
            <person name="Seo E."/>
            <person name="Kim K.T."/>
            <person name="Kim M.S."/>
            <person name="Lee J.M."/>
            <person name="Cheong K."/>
            <person name="Shin H.S."/>
            <person name="Kim S.B."/>
            <person name="Han K."/>
            <person name="Lee J."/>
            <person name="Park M."/>
            <person name="Lee H.A."/>
            <person name="Lee H.Y."/>
            <person name="Lee Y."/>
            <person name="Oh S."/>
            <person name="Lee J.H."/>
            <person name="Choi E."/>
            <person name="Choi E."/>
            <person name="Lee S.E."/>
            <person name="Jeon J."/>
            <person name="Kim H."/>
            <person name="Choi G."/>
            <person name="Song H."/>
            <person name="Lee J."/>
            <person name="Lee S.C."/>
            <person name="Kwon J.K."/>
            <person name="Lee H.Y."/>
            <person name="Koo N."/>
            <person name="Hong Y."/>
            <person name="Kim R.W."/>
            <person name="Kang W.H."/>
            <person name="Huh J.H."/>
            <person name="Kang B.C."/>
            <person name="Yang T.J."/>
            <person name="Lee Y.H."/>
            <person name="Bennetzen J.L."/>
            <person name="Choi D."/>
        </authorList>
    </citation>
    <scope>NUCLEOTIDE SEQUENCE [LARGE SCALE GENOMIC DNA]</scope>
    <source>
        <strain evidence="6">cv. CM334</strain>
    </source>
</reference>